<feature type="domain" description="SnoaL-like" evidence="1">
    <location>
        <begin position="27"/>
        <end position="130"/>
    </location>
</feature>
<name>A0ABZ2LVF0_9BACT</name>
<evidence type="ECO:0000313" key="2">
    <source>
        <dbReference type="EMBL" id="WXB14887.1"/>
    </source>
</evidence>
<dbReference type="Pfam" id="PF12680">
    <property type="entry name" value="SnoaL_2"/>
    <property type="match status" value="1"/>
</dbReference>
<protein>
    <submittedName>
        <fullName evidence="2">Nuclear transport factor 2 family protein</fullName>
    </submittedName>
</protein>
<dbReference type="RefSeq" id="WP_394824511.1">
    <property type="nucleotide sequence ID" value="NZ_CP089984.1"/>
</dbReference>
<dbReference type="Gene3D" id="3.10.450.50">
    <property type="match status" value="1"/>
</dbReference>
<gene>
    <name evidence="2" type="ORF">LZC94_44595</name>
</gene>
<evidence type="ECO:0000313" key="3">
    <source>
        <dbReference type="Proteomes" id="UP001370348"/>
    </source>
</evidence>
<dbReference type="EMBL" id="CP089984">
    <property type="protein sequence ID" value="WXB14887.1"/>
    <property type="molecule type" value="Genomic_DNA"/>
</dbReference>
<reference evidence="2 3" key="1">
    <citation type="submission" date="2021-12" db="EMBL/GenBank/DDBJ databases">
        <title>Discovery of the Pendulisporaceae a myxobacterial family with distinct sporulation behavior and unique specialized metabolism.</title>
        <authorList>
            <person name="Garcia R."/>
            <person name="Popoff A."/>
            <person name="Bader C.D."/>
            <person name="Loehr J."/>
            <person name="Walesch S."/>
            <person name="Walt C."/>
            <person name="Boldt J."/>
            <person name="Bunk B."/>
            <person name="Haeckl F.J.F.P.J."/>
            <person name="Gunesch A.P."/>
            <person name="Birkelbach J."/>
            <person name="Nuebel U."/>
            <person name="Pietschmann T."/>
            <person name="Bach T."/>
            <person name="Mueller R."/>
        </authorList>
    </citation>
    <scope>NUCLEOTIDE SEQUENCE [LARGE SCALE GENOMIC DNA]</scope>
    <source>
        <strain evidence="2 3">MSr11954</strain>
    </source>
</reference>
<organism evidence="2 3">
    <name type="scientific">Pendulispora albinea</name>
    <dbReference type="NCBI Taxonomy" id="2741071"/>
    <lineage>
        <taxon>Bacteria</taxon>
        <taxon>Pseudomonadati</taxon>
        <taxon>Myxococcota</taxon>
        <taxon>Myxococcia</taxon>
        <taxon>Myxococcales</taxon>
        <taxon>Sorangiineae</taxon>
        <taxon>Pendulisporaceae</taxon>
        <taxon>Pendulispora</taxon>
    </lineage>
</organism>
<dbReference type="SUPFAM" id="SSF54427">
    <property type="entry name" value="NTF2-like"/>
    <property type="match status" value="1"/>
</dbReference>
<accession>A0ABZ2LVF0</accession>
<dbReference type="Proteomes" id="UP001370348">
    <property type="component" value="Chromosome"/>
</dbReference>
<proteinExistence type="predicted"/>
<dbReference type="InterPro" id="IPR032710">
    <property type="entry name" value="NTF2-like_dom_sf"/>
</dbReference>
<dbReference type="InterPro" id="IPR037401">
    <property type="entry name" value="SnoaL-like"/>
</dbReference>
<keyword evidence="3" id="KW-1185">Reference proteome</keyword>
<sequence length="163" mass="18360">MGKSKWHDSPRRAAREAAAAHLERIGRDLEAWMELFDERAIIEFPYAPSLGTPARLEGKAAIRSYMADILPQMKDLAFTDVRITETRDPDVVFVESHGEAHIDASGRHLSRYAQDYVMRLETRDGKIVHYREYWNPLPAVQAFGGAGALRELLQPSSEGAPRA</sequence>
<evidence type="ECO:0000259" key="1">
    <source>
        <dbReference type="Pfam" id="PF12680"/>
    </source>
</evidence>